<dbReference type="PANTHER" id="PTHR10676:SF36">
    <property type="entry name" value="DYNEIN HEAVY CHAIN AT 93AB, ISOFORM C"/>
    <property type="match status" value="1"/>
</dbReference>
<dbReference type="GO" id="GO:0030286">
    <property type="term" value="C:dynein complex"/>
    <property type="evidence" value="ECO:0007669"/>
    <property type="project" value="InterPro"/>
</dbReference>
<dbReference type="Gene3D" id="1.10.8.720">
    <property type="entry name" value="Region D6 of dynein motor"/>
    <property type="match status" value="1"/>
</dbReference>
<organism evidence="2 3">
    <name type="scientific">Plasmodium falciparum MaliPS096_E11</name>
    <dbReference type="NCBI Taxonomy" id="1036727"/>
    <lineage>
        <taxon>Eukaryota</taxon>
        <taxon>Sar</taxon>
        <taxon>Alveolata</taxon>
        <taxon>Apicomplexa</taxon>
        <taxon>Aconoidasida</taxon>
        <taxon>Haemosporida</taxon>
        <taxon>Plasmodiidae</taxon>
        <taxon>Plasmodium</taxon>
        <taxon>Plasmodium (Laverania)</taxon>
    </lineage>
</organism>
<name>A0A024WMG1_PLAFA</name>
<evidence type="ECO:0008006" key="4">
    <source>
        <dbReference type="Google" id="ProtNLM"/>
    </source>
</evidence>
<evidence type="ECO:0000313" key="3">
    <source>
        <dbReference type="Proteomes" id="UP000030699"/>
    </source>
</evidence>
<gene>
    <name evidence="2" type="ORF">PFMALIP_03566</name>
</gene>
<dbReference type="GO" id="GO:0060294">
    <property type="term" value="P:cilium movement involved in cell motility"/>
    <property type="evidence" value="ECO:0007669"/>
    <property type="project" value="TreeGrafter"/>
</dbReference>
<keyword evidence="1" id="KW-0175">Coiled coil</keyword>
<dbReference type="Proteomes" id="UP000030699">
    <property type="component" value="Unassembled WGS sequence"/>
</dbReference>
<dbReference type="GO" id="GO:0045505">
    <property type="term" value="F:dynein intermediate chain binding"/>
    <property type="evidence" value="ECO:0007669"/>
    <property type="project" value="InterPro"/>
</dbReference>
<dbReference type="GO" id="GO:0097729">
    <property type="term" value="C:9+2 motile cilium"/>
    <property type="evidence" value="ECO:0007669"/>
    <property type="project" value="TreeGrafter"/>
</dbReference>
<proteinExistence type="predicted"/>
<dbReference type="InterPro" id="IPR042219">
    <property type="entry name" value="AAA_lid_11_sf"/>
</dbReference>
<sequence>MIICNFNQLIKKFTHNCFLFILNSINKKDTLFFLFIFYTSLIFEQQKLNSTQQQQQQQNNNVKSIKIEKYTYYSLFIKINNLYNININTLNKIEWLNIKKKRQLIFIQKEYSNLQILINDIQNNTIEYFNWYKQTKPEENLFFLKKIQLNTLEIILFIYIMRKDRLFYYIYSQLKNYLDLTETLNFSLPSDLNYIDAKTFLYITEPNHSYDYILSKCNINKNKNNYSYAINHTNNKNNTTTSNNNITTTTTNSSNIHNNSSSLKILSVGNNLNNDIQISIETSLQNGKKLLLENFHLINFNIDKFYEIYNNKKIHSNFQLILTAEKYLSLSIIKKAIKIYAHKEQFLKTLILDFFIYVHNIYKQKLKNNFINSFLFSLSFFHTILICRCNYNNFGFDHFYYFDNKDFETTFDSLIYYFNLIQQKNVLTHLSDAHQMDSQYFNQTSITEQHETKEVNINWQFSYPFFNSCKTYGMKIEADKKKEEEQNKNLLNNLNKICQDEILIYEKENNDKDIFFNLDSDYYSSSFLNSDSTDVLKIKELNVNENDPVITKINSTETNEYIINNENIHFVNINKDNSDIKTFTKMFKRSYTNNINEINYINNINNNIYNNYYYYDDLIYEHNLLNMDFMKNIKKMNEFYELLKKLKLLFKDNLNINSEWHKNNMTTIQLCCKKETKMFKEITNNLYFDVIQIEQQLNKNKKKLDIHTKIIMIFLSLNKIPPKWSMYFNKKIKYVNNFITYFENIKEQLYFWNITGELKFYNIQYLFYPTQFFKALLIKYSFIYQKKIKDCILICKTNNDSDINKKENVHTQKNIYYSSDEDIEFVSNQINYSNYVHYDMHIYTDIDIVGIYTLNNNFDCFGMKSKNNKKYDQLPIVTLSVIEKKEKNILKDKKIPLYQNKYNKKLNKNKNNKFITYLYFKSDKHKSFIYINKIYLFIYD</sequence>
<evidence type="ECO:0000313" key="2">
    <source>
        <dbReference type="EMBL" id="ETW48357.1"/>
    </source>
</evidence>
<dbReference type="InterPro" id="IPR027417">
    <property type="entry name" value="P-loop_NTPase"/>
</dbReference>
<evidence type="ECO:0000256" key="1">
    <source>
        <dbReference type="SAM" id="Coils"/>
    </source>
</evidence>
<reference evidence="2 3" key="2">
    <citation type="submission" date="2013-02" db="EMBL/GenBank/DDBJ databases">
        <title>The Genome Sequence of Plasmodium falciparum MaliPS096_E11.</title>
        <authorList>
            <consortium name="The Broad Institute Genome Sequencing Platform"/>
            <consortium name="The Broad Institute Genome Sequencing Center for Infectious Disease"/>
            <person name="Neafsey D."/>
            <person name="Cheeseman I."/>
            <person name="Volkman S."/>
            <person name="Adams J."/>
            <person name="Walker B."/>
            <person name="Young S.K."/>
            <person name="Zeng Q."/>
            <person name="Gargeya S."/>
            <person name="Fitzgerald M."/>
            <person name="Haas B."/>
            <person name="Abouelleil A."/>
            <person name="Alvarado L."/>
            <person name="Arachchi H.M."/>
            <person name="Berlin A.M."/>
            <person name="Chapman S.B."/>
            <person name="Dewar J."/>
            <person name="Goldberg J."/>
            <person name="Griggs A."/>
            <person name="Gujja S."/>
            <person name="Hansen M."/>
            <person name="Howarth C."/>
            <person name="Imamovic A."/>
            <person name="Larimer J."/>
            <person name="McCowan C."/>
            <person name="Murphy C."/>
            <person name="Neiman D."/>
            <person name="Pearson M."/>
            <person name="Priest M."/>
            <person name="Roberts A."/>
            <person name="Saif S."/>
            <person name="Shea T."/>
            <person name="Sisk P."/>
            <person name="Sykes S."/>
            <person name="Wortman J."/>
            <person name="Nusbaum C."/>
            <person name="Birren B."/>
        </authorList>
    </citation>
    <scope>NUCLEOTIDE SEQUENCE [LARGE SCALE GENOMIC DNA]</scope>
    <source>
        <strain evidence="2 3">MaliPS096_E11</strain>
    </source>
</reference>
<dbReference type="AlphaFoldDB" id="A0A024WMG1"/>
<feature type="coiled-coil region" evidence="1">
    <location>
        <begin position="473"/>
        <end position="501"/>
    </location>
</feature>
<protein>
    <recommendedName>
        <fullName evidence="4">Dynein heavy chain C-terminal domain-containing protein</fullName>
    </recommendedName>
</protein>
<dbReference type="EMBL" id="KI925578">
    <property type="protein sequence ID" value="ETW48357.1"/>
    <property type="molecule type" value="Genomic_DNA"/>
</dbReference>
<dbReference type="GO" id="GO:0005930">
    <property type="term" value="C:axoneme"/>
    <property type="evidence" value="ECO:0007669"/>
    <property type="project" value="TreeGrafter"/>
</dbReference>
<dbReference type="GO" id="GO:0008569">
    <property type="term" value="F:minus-end-directed microtubule motor activity"/>
    <property type="evidence" value="ECO:0007669"/>
    <property type="project" value="TreeGrafter"/>
</dbReference>
<dbReference type="GO" id="GO:0051959">
    <property type="term" value="F:dynein light intermediate chain binding"/>
    <property type="evidence" value="ECO:0007669"/>
    <property type="project" value="InterPro"/>
</dbReference>
<dbReference type="Gene3D" id="3.40.50.300">
    <property type="entry name" value="P-loop containing nucleotide triphosphate hydrolases"/>
    <property type="match status" value="1"/>
</dbReference>
<reference evidence="2 3" key="1">
    <citation type="submission" date="2013-02" db="EMBL/GenBank/DDBJ databases">
        <title>The Genome Annotation of Plasmodium falciparum MaliPS096_E11.</title>
        <authorList>
            <consortium name="The Broad Institute Genome Sequencing Platform"/>
            <consortium name="The Broad Institute Genome Sequencing Center for Infectious Disease"/>
            <person name="Neafsey D."/>
            <person name="Hoffman S."/>
            <person name="Volkman S."/>
            <person name="Rosenthal P."/>
            <person name="Walker B."/>
            <person name="Young S.K."/>
            <person name="Zeng Q."/>
            <person name="Gargeya S."/>
            <person name="Fitzgerald M."/>
            <person name="Haas B."/>
            <person name="Abouelleil A."/>
            <person name="Allen A.W."/>
            <person name="Alvarado L."/>
            <person name="Arachchi H.M."/>
            <person name="Berlin A.M."/>
            <person name="Chapman S.B."/>
            <person name="Gainer-Dewar J."/>
            <person name="Goldberg J."/>
            <person name="Griggs A."/>
            <person name="Gujja S."/>
            <person name="Hansen M."/>
            <person name="Howarth C."/>
            <person name="Imamovic A."/>
            <person name="Ireland A."/>
            <person name="Larimer J."/>
            <person name="McCowan C."/>
            <person name="Murphy C."/>
            <person name="Pearson M."/>
            <person name="Poon T.W."/>
            <person name="Priest M."/>
            <person name="Roberts A."/>
            <person name="Saif S."/>
            <person name="Shea T."/>
            <person name="Sisk P."/>
            <person name="Sykes S."/>
            <person name="Wortman J."/>
            <person name="Nusbaum C."/>
            <person name="Birren B."/>
        </authorList>
    </citation>
    <scope>NUCLEOTIDE SEQUENCE [LARGE SCALE GENOMIC DNA]</scope>
    <source>
        <strain evidence="2 3">MaliPS096_E11</strain>
    </source>
</reference>
<dbReference type="InterPro" id="IPR026983">
    <property type="entry name" value="DHC"/>
</dbReference>
<dbReference type="PANTHER" id="PTHR10676">
    <property type="entry name" value="DYNEIN HEAVY CHAIN FAMILY PROTEIN"/>
    <property type="match status" value="1"/>
</dbReference>
<accession>A0A024WMG1</accession>